<feature type="transmembrane region" description="Helical" evidence="1">
    <location>
        <begin position="138"/>
        <end position="156"/>
    </location>
</feature>
<dbReference type="AlphaFoldDB" id="U5FUZ9"/>
<evidence type="ECO:0000313" key="3">
    <source>
        <dbReference type="Proteomes" id="UP000006729"/>
    </source>
</evidence>
<organism evidence="2 3">
    <name type="scientific">Populus trichocarpa</name>
    <name type="common">Western balsam poplar</name>
    <name type="synonym">Populus balsamifera subsp. trichocarpa</name>
    <dbReference type="NCBI Taxonomy" id="3694"/>
    <lineage>
        <taxon>Eukaryota</taxon>
        <taxon>Viridiplantae</taxon>
        <taxon>Streptophyta</taxon>
        <taxon>Embryophyta</taxon>
        <taxon>Tracheophyta</taxon>
        <taxon>Spermatophyta</taxon>
        <taxon>Magnoliopsida</taxon>
        <taxon>eudicotyledons</taxon>
        <taxon>Gunneridae</taxon>
        <taxon>Pentapetalae</taxon>
        <taxon>rosids</taxon>
        <taxon>fabids</taxon>
        <taxon>Malpighiales</taxon>
        <taxon>Salicaceae</taxon>
        <taxon>Saliceae</taxon>
        <taxon>Populus</taxon>
    </lineage>
</organism>
<keyword evidence="3" id="KW-1185">Reference proteome</keyword>
<dbReference type="HOGENOM" id="CLU_1638229_0_0_1"/>
<proteinExistence type="predicted"/>
<evidence type="ECO:0000256" key="1">
    <source>
        <dbReference type="SAM" id="Phobius"/>
    </source>
</evidence>
<gene>
    <name evidence="2" type="ORF">POPTR_011G026400</name>
</gene>
<reference evidence="2 3" key="1">
    <citation type="journal article" date="2006" name="Science">
        <title>The genome of black cottonwood, Populus trichocarpa (Torr. &amp; Gray).</title>
        <authorList>
            <person name="Tuskan G.A."/>
            <person name="Difazio S."/>
            <person name="Jansson S."/>
            <person name="Bohlmann J."/>
            <person name="Grigoriev I."/>
            <person name="Hellsten U."/>
            <person name="Putnam N."/>
            <person name="Ralph S."/>
            <person name="Rombauts S."/>
            <person name="Salamov A."/>
            <person name="Schein J."/>
            <person name="Sterck L."/>
            <person name="Aerts A."/>
            <person name="Bhalerao R.R."/>
            <person name="Bhalerao R.P."/>
            <person name="Blaudez D."/>
            <person name="Boerjan W."/>
            <person name="Brun A."/>
            <person name="Brunner A."/>
            <person name="Busov V."/>
            <person name="Campbell M."/>
            <person name="Carlson J."/>
            <person name="Chalot M."/>
            <person name="Chapman J."/>
            <person name="Chen G.L."/>
            <person name="Cooper D."/>
            <person name="Coutinho P.M."/>
            <person name="Couturier J."/>
            <person name="Covert S."/>
            <person name="Cronk Q."/>
            <person name="Cunningham R."/>
            <person name="Davis J."/>
            <person name="Degroeve S."/>
            <person name="Dejardin A."/>
            <person name="Depamphilis C."/>
            <person name="Detter J."/>
            <person name="Dirks B."/>
            <person name="Dubchak I."/>
            <person name="Duplessis S."/>
            <person name="Ehlting J."/>
            <person name="Ellis B."/>
            <person name="Gendler K."/>
            <person name="Goodstein D."/>
            <person name="Gribskov M."/>
            <person name="Grimwood J."/>
            <person name="Groover A."/>
            <person name="Gunter L."/>
            <person name="Hamberger B."/>
            <person name="Heinze B."/>
            <person name="Helariutta Y."/>
            <person name="Henrissat B."/>
            <person name="Holligan D."/>
            <person name="Holt R."/>
            <person name="Huang W."/>
            <person name="Islam-Faridi N."/>
            <person name="Jones S."/>
            <person name="Jones-Rhoades M."/>
            <person name="Jorgensen R."/>
            <person name="Joshi C."/>
            <person name="Kangasjarvi J."/>
            <person name="Karlsson J."/>
            <person name="Kelleher C."/>
            <person name="Kirkpatrick R."/>
            <person name="Kirst M."/>
            <person name="Kohler A."/>
            <person name="Kalluri U."/>
            <person name="Larimer F."/>
            <person name="Leebens-Mack J."/>
            <person name="Leple J.C."/>
            <person name="Locascio P."/>
            <person name="Lou Y."/>
            <person name="Lucas S."/>
            <person name="Martin F."/>
            <person name="Montanini B."/>
            <person name="Napoli C."/>
            <person name="Nelson D.R."/>
            <person name="Nelson C."/>
            <person name="Nieminen K."/>
            <person name="Nilsson O."/>
            <person name="Pereda V."/>
            <person name="Peter G."/>
            <person name="Philippe R."/>
            <person name="Pilate G."/>
            <person name="Poliakov A."/>
            <person name="Razumovskaya J."/>
            <person name="Richardson P."/>
            <person name="Rinaldi C."/>
            <person name="Ritland K."/>
            <person name="Rouze P."/>
            <person name="Ryaboy D."/>
            <person name="Schmutz J."/>
            <person name="Schrader J."/>
            <person name="Segerman B."/>
            <person name="Shin H."/>
            <person name="Siddiqui A."/>
            <person name="Sterky F."/>
            <person name="Terry A."/>
            <person name="Tsai C.J."/>
            <person name="Uberbacher E."/>
            <person name="Unneberg P."/>
            <person name="Vahala J."/>
            <person name="Wall K."/>
            <person name="Wessler S."/>
            <person name="Yang G."/>
            <person name="Yin T."/>
            <person name="Douglas C."/>
            <person name="Marra M."/>
            <person name="Sandberg G."/>
            <person name="Van de Peer Y."/>
            <person name="Rokhsar D."/>
        </authorList>
    </citation>
    <scope>NUCLEOTIDE SEQUENCE [LARGE SCALE GENOMIC DNA]</scope>
    <source>
        <strain evidence="3">cv. Nisqually</strain>
    </source>
</reference>
<dbReference type="Proteomes" id="UP000006729">
    <property type="component" value="Chromosome 11"/>
</dbReference>
<protein>
    <submittedName>
        <fullName evidence="2">Uncharacterized protein</fullName>
    </submittedName>
</protein>
<keyword evidence="1" id="KW-0812">Transmembrane</keyword>
<keyword evidence="1" id="KW-1133">Transmembrane helix</keyword>
<accession>U5FUZ9</accession>
<name>U5FUZ9_POPTR</name>
<evidence type="ECO:0000313" key="2">
    <source>
        <dbReference type="EMBL" id="PNT11511.1"/>
    </source>
</evidence>
<keyword evidence="1" id="KW-0472">Membrane</keyword>
<dbReference type="EMBL" id="CM009300">
    <property type="protein sequence ID" value="PNT11511.1"/>
    <property type="molecule type" value="Genomic_DNA"/>
</dbReference>
<sequence>MAIIRPRVLLELCRGPGNPLLLLSVISQSSLFLFHFLHAKGRKTDPHIHGFSATATAARNMSVLASTVKWWEKPNNHSGLYGLFDITIPHALHTAVYLISSSSNLLLILTLFFSLLDSILKTLAFVKGNCFSLISMRWLCISVQFCVWFYCSRYIIEGCNLG</sequence>
<dbReference type="InParanoid" id="U5FUZ9"/>
<feature type="transmembrane region" description="Helical" evidence="1">
    <location>
        <begin position="20"/>
        <end position="37"/>
    </location>
</feature>